<organism evidence="2 3">
    <name type="scientific">Winogradskyella pelagia</name>
    <dbReference type="NCBI Taxonomy" id="2819984"/>
    <lineage>
        <taxon>Bacteria</taxon>
        <taxon>Pseudomonadati</taxon>
        <taxon>Bacteroidota</taxon>
        <taxon>Flavobacteriia</taxon>
        <taxon>Flavobacteriales</taxon>
        <taxon>Flavobacteriaceae</taxon>
        <taxon>Winogradskyella</taxon>
    </lineage>
</organism>
<dbReference type="EMBL" id="JAGEVF010000003">
    <property type="protein sequence ID" value="MBO3116091.1"/>
    <property type="molecule type" value="Genomic_DNA"/>
</dbReference>
<reference evidence="2 3" key="1">
    <citation type="submission" date="2021-03" db="EMBL/GenBank/DDBJ databases">
        <title>Winogradskyella sp. nov., isolated from costal sediment.</title>
        <authorList>
            <person name="Gao C."/>
        </authorList>
    </citation>
    <scope>NUCLEOTIDE SEQUENCE [LARGE SCALE GENOMIC DNA]</scope>
    <source>
        <strain evidence="2 3">DF17</strain>
    </source>
</reference>
<keyword evidence="1" id="KW-0812">Transmembrane</keyword>
<sequence length="256" mass="30158">MIKFFRHIRQQLVMENKTSKYFKYAIGEIILVVIGILIALQINNWNETRKNRTIEQDYYCQLLNDFELDKAQILSLKAEAVKKIETGKQLIKHLHQKNKTKNELLTEYIYTVRGISYVPIDVTYTDLKSSGNINLLKNKNLKQSLINYYSNLESLNDKLIKNRDFRIEKLLKSWDNVLELGWQELAISKQLNLDSELLDILPKNNWHLDSSSIYYKRFQEVVFIGMSLSSRELELFDIILAELEPIKNELNSACYD</sequence>
<feature type="transmembrane region" description="Helical" evidence="1">
    <location>
        <begin position="21"/>
        <end position="42"/>
    </location>
</feature>
<dbReference type="Pfam" id="PF19578">
    <property type="entry name" value="DUF6090"/>
    <property type="match status" value="1"/>
</dbReference>
<evidence type="ECO:0000313" key="2">
    <source>
        <dbReference type="EMBL" id="MBO3116091.1"/>
    </source>
</evidence>
<dbReference type="RefSeq" id="WP_208152909.1">
    <property type="nucleotide sequence ID" value="NZ_JAGEVF010000003.1"/>
</dbReference>
<accession>A0ABS3T023</accession>
<dbReference type="Proteomes" id="UP000676776">
    <property type="component" value="Unassembled WGS sequence"/>
</dbReference>
<evidence type="ECO:0000256" key="1">
    <source>
        <dbReference type="SAM" id="Phobius"/>
    </source>
</evidence>
<gene>
    <name evidence="2" type="ORF">J4050_04995</name>
</gene>
<name>A0ABS3T023_9FLAO</name>
<comment type="caution">
    <text evidence="2">The sequence shown here is derived from an EMBL/GenBank/DDBJ whole genome shotgun (WGS) entry which is preliminary data.</text>
</comment>
<keyword evidence="1" id="KW-0472">Membrane</keyword>
<keyword evidence="3" id="KW-1185">Reference proteome</keyword>
<proteinExistence type="predicted"/>
<evidence type="ECO:0000313" key="3">
    <source>
        <dbReference type="Proteomes" id="UP000676776"/>
    </source>
</evidence>
<keyword evidence="1" id="KW-1133">Transmembrane helix</keyword>
<dbReference type="InterPro" id="IPR045749">
    <property type="entry name" value="DUF6090"/>
</dbReference>
<protein>
    <submittedName>
        <fullName evidence="2">Uncharacterized protein</fullName>
    </submittedName>
</protein>